<evidence type="ECO:0000313" key="2">
    <source>
        <dbReference type="EMBL" id="KAF7439514.1"/>
    </source>
</evidence>
<name>A0A834PGY6_VESPE</name>
<feature type="region of interest" description="Disordered" evidence="1">
    <location>
        <begin position="71"/>
        <end position="107"/>
    </location>
</feature>
<keyword evidence="3" id="KW-1185">Reference proteome</keyword>
<sequence length="188" mass="20348">MRMRMRMKKKKKEKRKREREKKLRRLNIRSISQKGLRVHRHAETVATETPKLSSLYVEWLAVADGIGNVGSDGDGSGDGSNGGSGGGGGGGGAGKAPNPCDSDSDRSVGKFVRSIRSHASLSNSSVSRHRTRAKVCIIYSTAEPAVTYIPDNGIEAGYLGSLYSNCDGNTAGRLCSMDVYRWIMKLLL</sequence>
<comment type="caution">
    <text evidence="2">The sequence shown here is derived from an EMBL/GenBank/DDBJ whole genome shotgun (WGS) entry which is preliminary data.</text>
</comment>
<feature type="region of interest" description="Disordered" evidence="1">
    <location>
        <begin position="1"/>
        <end position="26"/>
    </location>
</feature>
<dbReference type="AlphaFoldDB" id="A0A834PGY6"/>
<accession>A0A834PGY6</accession>
<organism evidence="2 3">
    <name type="scientific">Vespula pensylvanica</name>
    <name type="common">Western yellow jacket</name>
    <name type="synonym">Wasp</name>
    <dbReference type="NCBI Taxonomy" id="30213"/>
    <lineage>
        <taxon>Eukaryota</taxon>
        <taxon>Metazoa</taxon>
        <taxon>Ecdysozoa</taxon>
        <taxon>Arthropoda</taxon>
        <taxon>Hexapoda</taxon>
        <taxon>Insecta</taxon>
        <taxon>Pterygota</taxon>
        <taxon>Neoptera</taxon>
        <taxon>Endopterygota</taxon>
        <taxon>Hymenoptera</taxon>
        <taxon>Apocrita</taxon>
        <taxon>Aculeata</taxon>
        <taxon>Vespoidea</taxon>
        <taxon>Vespidae</taxon>
        <taxon>Vespinae</taxon>
        <taxon>Vespula</taxon>
    </lineage>
</organism>
<feature type="compositionally biased region" description="Gly residues" evidence="1">
    <location>
        <begin position="71"/>
        <end position="94"/>
    </location>
</feature>
<dbReference type="Proteomes" id="UP000600918">
    <property type="component" value="Unassembled WGS sequence"/>
</dbReference>
<evidence type="ECO:0000256" key="1">
    <source>
        <dbReference type="SAM" id="MobiDB-lite"/>
    </source>
</evidence>
<gene>
    <name evidence="2" type="ORF">H0235_001905</name>
</gene>
<protein>
    <submittedName>
        <fullName evidence="2">Uncharacterized protein</fullName>
    </submittedName>
</protein>
<evidence type="ECO:0000313" key="3">
    <source>
        <dbReference type="Proteomes" id="UP000600918"/>
    </source>
</evidence>
<proteinExistence type="predicted"/>
<dbReference type="EMBL" id="JACSDY010000001">
    <property type="protein sequence ID" value="KAF7439514.1"/>
    <property type="molecule type" value="Genomic_DNA"/>
</dbReference>
<reference evidence="2" key="1">
    <citation type="journal article" date="2020" name="G3 (Bethesda)">
        <title>High-Quality Assemblies for Three Invasive Social Wasps from the &lt;i&gt;Vespula&lt;/i&gt; Genus.</title>
        <authorList>
            <person name="Harrop T.W.R."/>
            <person name="Guhlin J."/>
            <person name="McLaughlin G.M."/>
            <person name="Permina E."/>
            <person name="Stockwell P."/>
            <person name="Gilligan J."/>
            <person name="Le Lec M.F."/>
            <person name="Gruber M.A.M."/>
            <person name="Quinn O."/>
            <person name="Lovegrove M."/>
            <person name="Duncan E.J."/>
            <person name="Remnant E.J."/>
            <person name="Van Eeckhoven J."/>
            <person name="Graham B."/>
            <person name="Knapp R.A."/>
            <person name="Langford K.W."/>
            <person name="Kronenberg Z."/>
            <person name="Press M.O."/>
            <person name="Eacker S.M."/>
            <person name="Wilson-Rankin E.E."/>
            <person name="Purcell J."/>
            <person name="Lester P.J."/>
            <person name="Dearden P.K."/>
        </authorList>
    </citation>
    <scope>NUCLEOTIDE SEQUENCE</scope>
    <source>
        <strain evidence="2">Volc-1</strain>
    </source>
</reference>